<evidence type="ECO:0000313" key="15">
    <source>
        <dbReference type="EMBL" id="MCO5979291.1"/>
    </source>
</evidence>
<evidence type="ECO:0000256" key="11">
    <source>
        <dbReference type="RuleBase" id="RU003357"/>
    </source>
</evidence>
<dbReference type="EMBL" id="JAMXMC010000020">
    <property type="protein sequence ID" value="MCO5979291.1"/>
    <property type="molecule type" value="Genomic_DNA"/>
</dbReference>
<protein>
    <submittedName>
        <fullName evidence="15">TonB-dependent receptor</fullName>
    </submittedName>
</protein>
<name>A0ABT1BSW1_9BURK</name>
<evidence type="ECO:0000259" key="13">
    <source>
        <dbReference type="Pfam" id="PF00593"/>
    </source>
</evidence>
<dbReference type="PANTHER" id="PTHR30069">
    <property type="entry name" value="TONB-DEPENDENT OUTER MEMBRANE RECEPTOR"/>
    <property type="match status" value="1"/>
</dbReference>
<keyword evidence="3 10" id="KW-0813">Transport</keyword>
<dbReference type="InterPro" id="IPR039426">
    <property type="entry name" value="TonB-dep_rcpt-like"/>
</dbReference>
<evidence type="ECO:0000256" key="9">
    <source>
        <dbReference type="ARBA" id="ARBA00023237"/>
    </source>
</evidence>
<dbReference type="InterPro" id="IPR012910">
    <property type="entry name" value="Plug_dom"/>
</dbReference>
<dbReference type="Pfam" id="PF07715">
    <property type="entry name" value="Plug"/>
    <property type="match status" value="1"/>
</dbReference>
<dbReference type="PROSITE" id="PS52016">
    <property type="entry name" value="TONB_DEPENDENT_REC_3"/>
    <property type="match status" value="1"/>
</dbReference>
<keyword evidence="16" id="KW-1185">Reference proteome</keyword>
<dbReference type="Proteomes" id="UP001204851">
    <property type="component" value="Unassembled WGS sequence"/>
</dbReference>
<evidence type="ECO:0000256" key="2">
    <source>
        <dbReference type="ARBA" id="ARBA00009810"/>
    </source>
</evidence>
<comment type="caution">
    <text evidence="15">The sequence shown here is derived from an EMBL/GenBank/DDBJ whole genome shotgun (WGS) entry which is preliminary data.</text>
</comment>
<reference evidence="15 16" key="1">
    <citation type="submission" date="2022-06" db="EMBL/GenBank/DDBJ databases">
        <title>Ideonella sp. NS12-5 Genome sequencing and assembly.</title>
        <authorList>
            <person name="Jung Y."/>
        </authorList>
    </citation>
    <scope>NUCLEOTIDE SEQUENCE [LARGE SCALE GENOMIC DNA]</scope>
    <source>
        <strain evidence="15 16">NS12-5</strain>
    </source>
</reference>
<comment type="similarity">
    <text evidence="2 10 11">Belongs to the TonB-dependent receptor family.</text>
</comment>
<gene>
    <name evidence="15" type="ORF">M0L44_21535</name>
</gene>
<evidence type="ECO:0000256" key="3">
    <source>
        <dbReference type="ARBA" id="ARBA00022448"/>
    </source>
</evidence>
<dbReference type="InterPro" id="IPR036942">
    <property type="entry name" value="Beta-barrel_TonB_sf"/>
</dbReference>
<evidence type="ECO:0000256" key="5">
    <source>
        <dbReference type="ARBA" id="ARBA00022692"/>
    </source>
</evidence>
<dbReference type="Pfam" id="PF00593">
    <property type="entry name" value="TonB_dep_Rec_b-barrel"/>
    <property type="match status" value="1"/>
</dbReference>
<evidence type="ECO:0000256" key="7">
    <source>
        <dbReference type="ARBA" id="ARBA00023136"/>
    </source>
</evidence>
<dbReference type="InterPro" id="IPR000531">
    <property type="entry name" value="Beta-barrel_TonB"/>
</dbReference>
<evidence type="ECO:0000256" key="6">
    <source>
        <dbReference type="ARBA" id="ARBA00023077"/>
    </source>
</evidence>
<evidence type="ECO:0000256" key="10">
    <source>
        <dbReference type="PROSITE-ProRule" id="PRU01360"/>
    </source>
</evidence>
<keyword evidence="7 10" id="KW-0472">Membrane</keyword>
<keyword evidence="5 10" id="KW-0812">Transmembrane</keyword>
<feature type="domain" description="TonB-dependent receptor plug" evidence="14">
    <location>
        <begin position="64"/>
        <end position="177"/>
    </location>
</feature>
<sequence length="775" mass="82836">MRAPCPRRPSAAARLPRLPRLAPLACAALLACHPALQAQAQQVAAVQTITVVGTTPVGDKTVPLDQVPSNVQTADAAQMRALQSLNLPDFMGAQLASVTINHTQGNPYQMTLNYRGFSASPLLGLPQGLSVYLDGVRVNEPFGDVVNWDLIPQQALSDMALLPGSNPLFGLNTLGGALVLRSKSGDTDPGGEVTVQGGSFGRRSVDLSYGQKVGEHGHVFGAFSGFDEDGWRDFSPSRVRQLFLKGGERQADQRWDLSLAHGDSTLVGNGLTPESMLALDQHQIFTRPDETRHQATLLTLNASRLLGDGFTLSGTAYLRRLNGHTLNGDLNDDYDGVDDLNTGVENRTRTTDRSQGLTLQLSKTAGAHQLSLGAAWDQAHNSFEQTSAEGMLDATRGVVDTEEAEVDAKIRGSQRTASVYASDLITLSPALHLTLSGRYNHTRVHTTDVGRADLGLDTNLDGQGTYAKFNPAAGLTWQISPALTAFGGFSQGNRAPSPIELGCSDPANPCVLPNALQSDPPLKQVVARTLEAGLRGWVVQDLQWSASAYRTDNHDDLLFISNGHAAGYFTNVGTTRRQGLELSLSQDADAFDWRLAYSLLDATFRHGACLLSESNSSAGSSEACPGEGEIAVRPGDRMAGLPRHSLKLTANAHLRPGWTVGAQFSAYSSQRVQGNENGGQRPDGVDYFGSGHVGGYALLDLTTNVALGHGVEVFAKVANVFDRRYATGGSLAQNPFDAHGQLLPPDQWRNAQFAAPGAPRAVWLGLRWRFDGLAL</sequence>
<evidence type="ECO:0000313" key="16">
    <source>
        <dbReference type="Proteomes" id="UP001204851"/>
    </source>
</evidence>
<evidence type="ECO:0000256" key="12">
    <source>
        <dbReference type="SAM" id="SignalP"/>
    </source>
</evidence>
<keyword evidence="8 15" id="KW-0675">Receptor</keyword>
<dbReference type="RefSeq" id="WP_252772240.1">
    <property type="nucleotide sequence ID" value="NZ_JAMXMC010000020.1"/>
</dbReference>
<evidence type="ECO:0000256" key="8">
    <source>
        <dbReference type="ARBA" id="ARBA00023170"/>
    </source>
</evidence>
<evidence type="ECO:0000256" key="4">
    <source>
        <dbReference type="ARBA" id="ARBA00022452"/>
    </source>
</evidence>
<feature type="domain" description="TonB-dependent receptor-like beta-barrel" evidence="13">
    <location>
        <begin position="284"/>
        <end position="720"/>
    </location>
</feature>
<dbReference type="SUPFAM" id="SSF56935">
    <property type="entry name" value="Porins"/>
    <property type="match status" value="1"/>
</dbReference>
<keyword evidence="12" id="KW-0732">Signal</keyword>
<evidence type="ECO:0000256" key="1">
    <source>
        <dbReference type="ARBA" id="ARBA00004571"/>
    </source>
</evidence>
<accession>A0ABT1BSW1</accession>
<feature type="chain" id="PRO_5046900192" evidence="12">
    <location>
        <begin position="41"/>
        <end position="775"/>
    </location>
</feature>
<keyword evidence="4 10" id="KW-1134">Transmembrane beta strand</keyword>
<comment type="subcellular location">
    <subcellularLocation>
        <location evidence="1 10">Cell outer membrane</location>
        <topology evidence="1 10">Multi-pass membrane protein</topology>
    </subcellularLocation>
</comment>
<dbReference type="Gene3D" id="2.170.130.10">
    <property type="entry name" value="TonB-dependent receptor, plug domain"/>
    <property type="match status" value="1"/>
</dbReference>
<evidence type="ECO:0000259" key="14">
    <source>
        <dbReference type="Pfam" id="PF07715"/>
    </source>
</evidence>
<keyword evidence="9 10" id="KW-0998">Cell outer membrane</keyword>
<dbReference type="Gene3D" id="2.40.170.20">
    <property type="entry name" value="TonB-dependent receptor, beta-barrel domain"/>
    <property type="match status" value="1"/>
</dbReference>
<proteinExistence type="inferred from homology"/>
<dbReference type="PROSITE" id="PS51257">
    <property type="entry name" value="PROKAR_LIPOPROTEIN"/>
    <property type="match status" value="1"/>
</dbReference>
<dbReference type="PANTHER" id="PTHR30069:SF39">
    <property type="entry name" value="BLL6183 PROTEIN"/>
    <property type="match status" value="1"/>
</dbReference>
<organism evidence="15 16">
    <name type="scientific">Ideonella oryzae</name>
    <dbReference type="NCBI Taxonomy" id="2937441"/>
    <lineage>
        <taxon>Bacteria</taxon>
        <taxon>Pseudomonadati</taxon>
        <taxon>Pseudomonadota</taxon>
        <taxon>Betaproteobacteria</taxon>
        <taxon>Burkholderiales</taxon>
        <taxon>Sphaerotilaceae</taxon>
        <taxon>Ideonella</taxon>
    </lineage>
</organism>
<keyword evidence="6 11" id="KW-0798">TonB box</keyword>
<dbReference type="InterPro" id="IPR037066">
    <property type="entry name" value="Plug_dom_sf"/>
</dbReference>
<feature type="signal peptide" evidence="12">
    <location>
        <begin position="1"/>
        <end position="40"/>
    </location>
</feature>